<dbReference type="PANTHER" id="PTHR30537">
    <property type="entry name" value="HTH-TYPE TRANSCRIPTIONAL REGULATOR"/>
    <property type="match status" value="1"/>
</dbReference>
<dbReference type="InterPro" id="IPR058163">
    <property type="entry name" value="LysR-type_TF_proteobact-type"/>
</dbReference>
<dbReference type="Pfam" id="PF03466">
    <property type="entry name" value="LysR_substrate"/>
    <property type="match status" value="1"/>
</dbReference>
<evidence type="ECO:0000256" key="2">
    <source>
        <dbReference type="ARBA" id="ARBA00023015"/>
    </source>
</evidence>
<gene>
    <name evidence="6" type="ORF">AMOR_37770</name>
</gene>
<evidence type="ECO:0000256" key="4">
    <source>
        <dbReference type="ARBA" id="ARBA00023163"/>
    </source>
</evidence>
<dbReference type="Proteomes" id="UP001162891">
    <property type="component" value="Chromosome"/>
</dbReference>
<sequence>MATVRQKPQRSAAPAPAPAQERYGHLDWGHLRFFLELVRTGSHGRAAKRMGVDRNTVARRVAALEAELGVALFERGPQGWSQTLEGQELAELASRVEEHVMALARHVDARDPTLRGMARLTTVPHLATHLLPPALPALRQRHPELVLEVVADARAFDLSRREADLAMRLGRPHDSGLVARRLSQLAHGFYAAAATAAGDRGAVDFRADIFLGGEGGASEPQERWLQELAPERRVVYRCNSTTSLLEVARQGLGVVLLPCYIGDADPALRRLDGPEPALHEIWLLVHGDLRRTPRVRAVMDWLDELVARARPALLGQR</sequence>
<dbReference type="PANTHER" id="PTHR30537:SF3">
    <property type="entry name" value="TRANSCRIPTIONAL REGULATORY PROTEIN"/>
    <property type="match status" value="1"/>
</dbReference>
<name>A0ABN6MV14_9BACT</name>
<dbReference type="PROSITE" id="PS50931">
    <property type="entry name" value="HTH_LYSR"/>
    <property type="match status" value="1"/>
</dbReference>
<accession>A0ABN6MV14</accession>
<dbReference type="InterPro" id="IPR036390">
    <property type="entry name" value="WH_DNA-bd_sf"/>
</dbReference>
<keyword evidence="3" id="KW-0238">DNA-binding</keyword>
<dbReference type="SUPFAM" id="SSF53850">
    <property type="entry name" value="Periplasmic binding protein-like II"/>
    <property type="match status" value="1"/>
</dbReference>
<evidence type="ECO:0000313" key="6">
    <source>
        <dbReference type="EMBL" id="BDG04781.1"/>
    </source>
</evidence>
<reference evidence="7" key="1">
    <citation type="journal article" date="2022" name="Int. J. Syst. Evol. Microbiol.">
        <title>Anaeromyxobacter oryzae sp. nov., Anaeromyxobacter diazotrophicus sp. nov. and Anaeromyxobacter paludicola sp. nov., isolated from paddy soils.</title>
        <authorList>
            <person name="Itoh H."/>
            <person name="Xu Z."/>
            <person name="Mise K."/>
            <person name="Masuda Y."/>
            <person name="Ushijima N."/>
            <person name="Hayakawa C."/>
            <person name="Shiratori Y."/>
            <person name="Senoo K."/>
        </authorList>
    </citation>
    <scope>NUCLEOTIDE SEQUENCE [LARGE SCALE GENOMIC DNA]</scope>
    <source>
        <strain evidence="7">Red232</strain>
    </source>
</reference>
<comment type="similarity">
    <text evidence="1">Belongs to the LysR transcriptional regulatory family.</text>
</comment>
<keyword evidence="2" id="KW-0805">Transcription regulation</keyword>
<protein>
    <submittedName>
        <fullName evidence="6">LysR family transcriptional regulator</fullName>
    </submittedName>
</protein>
<dbReference type="RefSeq" id="WP_248353259.1">
    <property type="nucleotide sequence ID" value="NZ_AP025591.1"/>
</dbReference>
<feature type="domain" description="HTH lysR-type" evidence="5">
    <location>
        <begin position="26"/>
        <end position="83"/>
    </location>
</feature>
<dbReference type="InterPro" id="IPR005119">
    <property type="entry name" value="LysR_subst-bd"/>
</dbReference>
<evidence type="ECO:0000256" key="3">
    <source>
        <dbReference type="ARBA" id="ARBA00023125"/>
    </source>
</evidence>
<dbReference type="InterPro" id="IPR000847">
    <property type="entry name" value="LysR_HTH_N"/>
</dbReference>
<organism evidence="6 7">
    <name type="scientific">Anaeromyxobacter oryzae</name>
    <dbReference type="NCBI Taxonomy" id="2918170"/>
    <lineage>
        <taxon>Bacteria</taxon>
        <taxon>Pseudomonadati</taxon>
        <taxon>Myxococcota</taxon>
        <taxon>Myxococcia</taxon>
        <taxon>Myxococcales</taxon>
        <taxon>Cystobacterineae</taxon>
        <taxon>Anaeromyxobacteraceae</taxon>
        <taxon>Anaeromyxobacter</taxon>
    </lineage>
</organism>
<dbReference type="Pfam" id="PF00126">
    <property type="entry name" value="HTH_1"/>
    <property type="match status" value="1"/>
</dbReference>
<evidence type="ECO:0000313" key="7">
    <source>
        <dbReference type="Proteomes" id="UP001162891"/>
    </source>
</evidence>
<keyword evidence="7" id="KW-1185">Reference proteome</keyword>
<keyword evidence="4" id="KW-0804">Transcription</keyword>
<dbReference type="EMBL" id="AP025591">
    <property type="protein sequence ID" value="BDG04781.1"/>
    <property type="molecule type" value="Genomic_DNA"/>
</dbReference>
<proteinExistence type="inferred from homology"/>
<dbReference type="SUPFAM" id="SSF46785">
    <property type="entry name" value="Winged helix' DNA-binding domain"/>
    <property type="match status" value="1"/>
</dbReference>
<evidence type="ECO:0000259" key="5">
    <source>
        <dbReference type="PROSITE" id="PS50931"/>
    </source>
</evidence>
<evidence type="ECO:0000256" key="1">
    <source>
        <dbReference type="ARBA" id="ARBA00009437"/>
    </source>
</evidence>
<dbReference type="Gene3D" id="1.10.10.10">
    <property type="entry name" value="Winged helix-like DNA-binding domain superfamily/Winged helix DNA-binding domain"/>
    <property type="match status" value="1"/>
</dbReference>
<dbReference type="InterPro" id="IPR036388">
    <property type="entry name" value="WH-like_DNA-bd_sf"/>
</dbReference>
<dbReference type="Gene3D" id="3.40.190.290">
    <property type="match status" value="1"/>
</dbReference>